<dbReference type="Pfam" id="PF11976">
    <property type="entry name" value="Rad60-SLD"/>
    <property type="match status" value="1"/>
</dbReference>
<sequence length="236" mass="26993">MDQKVELEELEPLFDYSRMQPVNPVVFNDESMDFLTLGGKRNKRKCGKVENKDDECIVVDLDGEDNKEHTKMVEDEEDWLPLPPPPMPIKSKTLPRDSKVDETLNELRLKKKELTAFAHSSKAIMNEAIKAAKEEIHNSKSAAAKSEPQEQVKVKPQQVERPKIIVSIQGKDVFKQFRVNKDEKLDKLFKAFAERVKLNFESLAFCFDGEKIHPGATPASLDMDDEDIIEMLVKSH</sequence>
<dbReference type="InterPro" id="IPR029071">
    <property type="entry name" value="Ubiquitin-like_domsf"/>
</dbReference>
<dbReference type="EMBL" id="LFYR01000804">
    <property type="protein sequence ID" value="KMZ68916.1"/>
    <property type="molecule type" value="Genomic_DNA"/>
</dbReference>
<gene>
    <name evidence="2" type="ORF">ZOSMA_226G00160</name>
</gene>
<name>A0A0K9PIY4_ZOSMR</name>
<organism evidence="2 3">
    <name type="scientific">Zostera marina</name>
    <name type="common">Eelgrass</name>
    <dbReference type="NCBI Taxonomy" id="29655"/>
    <lineage>
        <taxon>Eukaryota</taxon>
        <taxon>Viridiplantae</taxon>
        <taxon>Streptophyta</taxon>
        <taxon>Embryophyta</taxon>
        <taxon>Tracheophyta</taxon>
        <taxon>Spermatophyta</taxon>
        <taxon>Magnoliopsida</taxon>
        <taxon>Liliopsida</taxon>
        <taxon>Zosteraceae</taxon>
        <taxon>Zostera</taxon>
    </lineage>
</organism>
<dbReference type="STRING" id="29655.A0A0K9PIY4"/>
<dbReference type="SUPFAM" id="SSF54236">
    <property type="entry name" value="Ubiquitin-like"/>
    <property type="match status" value="1"/>
</dbReference>
<dbReference type="Gene3D" id="3.10.20.90">
    <property type="entry name" value="Phosphatidylinositol 3-kinase Catalytic Subunit, Chain A, domain 1"/>
    <property type="match status" value="1"/>
</dbReference>
<dbReference type="OrthoDB" id="442921at2759"/>
<dbReference type="AlphaFoldDB" id="A0A0K9PIY4"/>
<dbReference type="PANTHER" id="PTHR47813:SF2">
    <property type="entry name" value="UBIQUITIN-LIKE SUPERFAMILY PROTEIN"/>
    <property type="match status" value="1"/>
</dbReference>
<keyword evidence="3" id="KW-1185">Reference proteome</keyword>
<proteinExistence type="predicted"/>
<dbReference type="PANTHER" id="PTHR47813">
    <property type="entry name" value="UBIQUITIN-LIKE SUPERFAMILY PROTEIN"/>
    <property type="match status" value="1"/>
</dbReference>
<dbReference type="OMA" id="CNKRPRV"/>
<evidence type="ECO:0000313" key="3">
    <source>
        <dbReference type="Proteomes" id="UP000036987"/>
    </source>
</evidence>
<reference evidence="3" key="1">
    <citation type="journal article" date="2016" name="Nature">
        <title>The genome of the seagrass Zostera marina reveals angiosperm adaptation to the sea.</title>
        <authorList>
            <person name="Olsen J.L."/>
            <person name="Rouze P."/>
            <person name="Verhelst B."/>
            <person name="Lin Y.-C."/>
            <person name="Bayer T."/>
            <person name="Collen J."/>
            <person name="Dattolo E."/>
            <person name="De Paoli E."/>
            <person name="Dittami S."/>
            <person name="Maumus F."/>
            <person name="Michel G."/>
            <person name="Kersting A."/>
            <person name="Lauritano C."/>
            <person name="Lohaus R."/>
            <person name="Toepel M."/>
            <person name="Tonon T."/>
            <person name="Vanneste K."/>
            <person name="Amirebrahimi M."/>
            <person name="Brakel J."/>
            <person name="Bostroem C."/>
            <person name="Chovatia M."/>
            <person name="Grimwood J."/>
            <person name="Jenkins J.W."/>
            <person name="Jueterbock A."/>
            <person name="Mraz A."/>
            <person name="Stam W.T."/>
            <person name="Tice H."/>
            <person name="Bornberg-Bauer E."/>
            <person name="Green P.J."/>
            <person name="Pearson G.A."/>
            <person name="Procaccini G."/>
            <person name="Duarte C.M."/>
            <person name="Schmutz J."/>
            <person name="Reusch T.B.H."/>
            <person name="Van de Peer Y."/>
        </authorList>
    </citation>
    <scope>NUCLEOTIDE SEQUENCE [LARGE SCALE GENOMIC DNA]</scope>
    <source>
        <strain evidence="3">cv. Finnish</strain>
    </source>
</reference>
<evidence type="ECO:0000313" key="2">
    <source>
        <dbReference type="EMBL" id="KMZ68916.1"/>
    </source>
</evidence>
<evidence type="ECO:0000259" key="1">
    <source>
        <dbReference type="Pfam" id="PF11976"/>
    </source>
</evidence>
<dbReference type="InterPro" id="IPR022617">
    <property type="entry name" value="Rad60/SUMO-like_dom"/>
</dbReference>
<dbReference type="Proteomes" id="UP000036987">
    <property type="component" value="Unassembled WGS sequence"/>
</dbReference>
<feature type="domain" description="Rad60/SUMO-like" evidence="1">
    <location>
        <begin position="166"/>
        <end position="233"/>
    </location>
</feature>
<dbReference type="CDD" id="cd01763">
    <property type="entry name" value="Ubl_SUMO_like"/>
    <property type="match status" value="1"/>
</dbReference>
<comment type="caution">
    <text evidence="2">The sequence shown here is derived from an EMBL/GenBank/DDBJ whole genome shotgun (WGS) entry which is preliminary data.</text>
</comment>
<accession>A0A0K9PIY4</accession>
<protein>
    <recommendedName>
        <fullName evidence="1">Rad60/SUMO-like domain-containing protein</fullName>
    </recommendedName>
</protein>